<keyword evidence="8" id="KW-1185">Reference proteome</keyword>
<dbReference type="Pfam" id="PF13520">
    <property type="entry name" value="AA_permease_2"/>
    <property type="match status" value="1"/>
</dbReference>
<feature type="transmembrane region" description="Helical" evidence="6">
    <location>
        <begin position="38"/>
        <end position="59"/>
    </location>
</feature>
<feature type="transmembrane region" description="Helical" evidence="6">
    <location>
        <begin position="152"/>
        <end position="171"/>
    </location>
</feature>
<feature type="transmembrane region" description="Helical" evidence="6">
    <location>
        <begin position="430"/>
        <end position="448"/>
    </location>
</feature>
<keyword evidence="3 6" id="KW-0812">Transmembrane</keyword>
<proteinExistence type="predicted"/>
<reference evidence="8" key="1">
    <citation type="journal article" date="2019" name="Int. J. Syst. Evol. Microbiol.">
        <title>The Global Catalogue of Microorganisms (GCM) 10K type strain sequencing project: providing services to taxonomists for standard genome sequencing and annotation.</title>
        <authorList>
            <consortium name="The Broad Institute Genomics Platform"/>
            <consortium name="The Broad Institute Genome Sequencing Center for Infectious Disease"/>
            <person name="Wu L."/>
            <person name="Ma J."/>
        </authorList>
    </citation>
    <scope>NUCLEOTIDE SEQUENCE [LARGE SCALE GENOMIC DNA]</scope>
    <source>
        <strain evidence="8">CGMCC 4.7198</strain>
    </source>
</reference>
<name>A0ABW1QN58_9ACTN</name>
<sequence>MTASHLDPTDPRGSTHDADDAHLASLGYRSEFKRDMNLWGNFALGFTYLSPVVGVYSLFASSLAQGGPPMIWAIVLAALGQLLVALVFGEVVAQYPVAGGVYPWARRLWGRRWAWMTGWVYMIALTVTIASVSYGAGPFVAIVIGIDPTTAVTIWCAIGLILVTTLLNLGGTKLLAKIAFFGFAAELVGAIVVGVWVLLTERHHSIGALFDTYDVQGSGSYFPAFAAAALLGLYLFYGFEACGDVAEEVKDPGRQIPKAMRMTIYVGGAAAFFITFALILGVPSFAAVFAGEDPDPVSTVLENAFGSVGFRIVLVIVLISFLSCVLSLQAAASRMIYAYARDDMMPGSRLLKTFSQARHVPPYALALAALIPIVVIVGSQVSDDALVRIISFAAFGIYLAFMMVVAAALRARLKGWKPSGKFTLRGWGMLVTAAALIYQVLASLNMIWPRTPDVPWYDNWIVALGAAIVVGVGLVYMLIAKPYRHSDAAHGDAVNTATRYPGESA</sequence>
<keyword evidence="4 6" id="KW-1133">Transmembrane helix</keyword>
<evidence type="ECO:0000256" key="6">
    <source>
        <dbReference type="SAM" id="Phobius"/>
    </source>
</evidence>
<evidence type="ECO:0000313" key="7">
    <source>
        <dbReference type="EMBL" id="MFC6150132.1"/>
    </source>
</evidence>
<evidence type="ECO:0000256" key="3">
    <source>
        <dbReference type="ARBA" id="ARBA00022692"/>
    </source>
</evidence>
<gene>
    <name evidence="7" type="ORF">ACFPYK_12075</name>
</gene>
<dbReference type="Gene3D" id="1.20.1740.10">
    <property type="entry name" value="Amino acid/polyamine transporter I"/>
    <property type="match status" value="1"/>
</dbReference>
<feature type="transmembrane region" description="Helical" evidence="6">
    <location>
        <begin position="385"/>
        <end position="409"/>
    </location>
</feature>
<feature type="transmembrane region" description="Helical" evidence="6">
    <location>
        <begin position="178"/>
        <end position="199"/>
    </location>
</feature>
<evidence type="ECO:0000256" key="4">
    <source>
        <dbReference type="ARBA" id="ARBA00022989"/>
    </source>
</evidence>
<keyword evidence="2" id="KW-0813">Transport</keyword>
<protein>
    <submittedName>
        <fullName evidence="7">APC family permease</fullName>
    </submittedName>
</protein>
<evidence type="ECO:0000256" key="2">
    <source>
        <dbReference type="ARBA" id="ARBA00022448"/>
    </source>
</evidence>
<organism evidence="7 8">
    <name type="scientific">Mumia xiangluensis</name>
    <dbReference type="NCBI Taxonomy" id="1678900"/>
    <lineage>
        <taxon>Bacteria</taxon>
        <taxon>Bacillati</taxon>
        <taxon>Actinomycetota</taxon>
        <taxon>Actinomycetes</taxon>
        <taxon>Propionibacteriales</taxon>
        <taxon>Nocardioidaceae</taxon>
        <taxon>Mumia</taxon>
    </lineage>
</organism>
<feature type="transmembrane region" description="Helical" evidence="6">
    <location>
        <begin position="310"/>
        <end position="339"/>
    </location>
</feature>
<feature type="transmembrane region" description="Helical" evidence="6">
    <location>
        <begin position="71"/>
        <end position="98"/>
    </location>
</feature>
<accession>A0ABW1QN58</accession>
<dbReference type="Proteomes" id="UP001596097">
    <property type="component" value="Unassembled WGS sequence"/>
</dbReference>
<feature type="transmembrane region" description="Helical" evidence="6">
    <location>
        <begin position="360"/>
        <end position="379"/>
    </location>
</feature>
<comment type="caution">
    <text evidence="7">The sequence shown here is derived from an EMBL/GenBank/DDBJ whole genome shotgun (WGS) entry which is preliminary data.</text>
</comment>
<dbReference type="PIRSF" id="PIRSF006060">
    <property type="entry name" value="AA_transporter"/>
    <property type="match status" value="1"/>
</dbReference>
<dbReference type="RefSeq" id="WP_228552756.1">
    <property type="nucleotide sequence ID" value="NZ_JBHSQL010000008.1"/>
</dbReference>
<keyword evidence="5 6" id="KW-0472">Membrane</keyword>
<evidence type="ECO:0000256" key="1">
    <source>
        <dbReference type="ARBA" id="ARBA00004141"/>
    </source>
</evidence>
<feature type="transmembrane region" description="Helical" evidence="6">
    <location>
        <begin position="460"/>
        <end position="479"/>
    </location>
</feature>
<dbReference type="PANTHER" id="PTHR45649:SF26">
    <property type="entry name" value="OS04G0435100 PROTEIN"/>
    <property type="match status" value="1"/>
</dbReference>
<comment type="subcellular location">
    <subcellularLocation>
        <location evidence="1">Membrane</location>
        <topology evidence="1">Multi-pass membrane protein</topology>
    </subcellularLocation>
</comment>
<feature type="transmembrane region" description="Helical" evidence="6">
    <location>
        <begin position="219"/>
        <end position="237"/>
    </location>
</feature>
<feature type="transmembrane region" description="Helical" evidence="6">
    <location>
        <begin position="264"/>
        <end position="290"/>
    </location>
</feature>
<evidence type="ECO:0000313" key="8">
    <source>
        <dbReference type="Proteomes" id="UP001596097"/>
    </source>
</evidence>
<dbReference type="EMBL" id="JBHSQL010000008">
    <property type="protein sequence ID" value="MFC6150132.1"/>
    <property type="molecule type" value="Genomic_DNA"/>
</dbReference>
<dbReference type="PANTHER" id="PTHR45649">
    <property type="entry name" value="AMINO-ACID PERMEASE BAT1"/>
    <property type="match status" value="1"/>
</dbReference>
<feature type="transmembrane region" description="Helical" evidence="6">
    <location>
        <begin position="119"/>
        <end position="146"/>
    </location>
</feature>
<evidence type="ECO:0000256" key="5">
    <source>
        <dbReference type="ARBA" id="ARBA00023136"/>
    </source>
</evidence>
<dbReference type="InterPro" id="IPR002293">
    <property type="entry name" value="AA/rel_permease1"/>
</dbReference>